<dbReference type="PANTHER" id="PTHR43302:SF5">
    <property type="entry name" value="TRANSPORTER ARSB-RELATED"/>
    <property type="match status" value="1"/>
</dbReference>
<dbReference type="GO" id="GO:0005886">
    <property type="term" value="C:plasma membrane"/>
    <property type="evidence" value="ECO:0007669"/>
    <property type="project" value="UniProtKB-SubCell"/>
</dbReference>
<comment type="subcellular location">
    <subcellularLocation>
        <location evidence="1">Cell membrane</location>
        <topology evidence="1">Multi-pass membrane protein</topology>
    </subcellularLocation>
</comment>
<keyword evidence="5" id="KW-1003">Cell membrane</keyword>
<proteinExistence type="inferred from homology"/>
<evidence type="ECO:0000256" key="10">
    <source>
        <dbReference type="SAM" id="Phobius"/>
    </source>
</evidence>
<evidence type="ECO:0000256" key="3">
    <source>
        <dbReference type="ARBA" id="ARBA00009843"/>
    </source>
</evidence>
<evidence type="ECO:0000313" key="12">
    <source>
        <dbReference type="EMBL" id="AZG45993.1"/>
    </source>
</evidence>
<dbReference type="EMBL" id="CP033972">
    <property type="protein sequence ID" value="AZG45993.1"/>
    <property type="molecule type" value="Genomic_DNA"/>
</dbReference>
<evidence type="ECO:0000256" key="5">
    <source>
        <dbReference type="ARBA" id="ARBA00022475"/>
    </source>
</evidence>
<evidence type="ECO:0000256" key="7">
    <source>
        <dbReference type="ARBA" id="ARBA00022849"/>
    </source>
</evidence>
<dbReference type="InterPro" id="IPR000802">
    <property type="entry name" value="Arsenical_pump_ArsB"/>
</dbReference>
<feature type="transmembrane region" description="Helical" evidence="10">
    <location>
        <begin position="102"/>
        <end position="126"/>
    </location>
</feature>
<keyword evidence="13" id="KW-1185">Reference proteome</keyword>
<organism evidence="12 13">
    <name type="scientific">Gordonia insulae</name>
    <dbReference type="NCBI Taxonomy" id="2420509"/>
    <lineage>
        <taxon>Bacteria</taxon>
        <taxon>Bacillati</taxon>
        <taxon>Actinomycetota</taxon>
        <taxon>Actinomycetes</taxon>
        <taxon>Mycobacteriales</taxon>
        <taxon>Gordoniaceae</taxon>
        <taxon>Gordonia</taxon>
    </lineage>
</organism>
<feature type="transmembrane region" description="Helical" evidence="10">
    <location>
        <begin position="6"/>
        <end position="26"/>
    </location>
</feature>
<feature type="domain" description="Citrate transporter-like" evidence="11">
    <location>
        <begin position="26"/>
        <end position="356"/>
    </location>
</feature>
<dbReference type="KEGG" id="gom:D7316_02593"/>
<feature type="transmembrane region" description="Helical" evidence="10">
    <location>
        <begin position="167"/>
        <end position="198"/>
    </location>
</feature>
<dbReference type="Pfam" id="PF03600">
    <property type="entry name" value="CitMHS"/>
    <property type="match status" value="1"/>
</dbReference>
<evidence type="ECO:0000259" key="11">
    <source>
        <dbReference type="Pfam" id="PF03600"/>
    </source>
</evidence>
<feature type="transmembrane region" description="Helical" evidence="10">
    <location>
        <begin position="286"/>
        <end position="305"/>
    </location>
</feature>
<dbReference type="GO" id="GO:0015105">
    <property type="term" value="F:arsenite transmembrane transporter activity"/>
    <property type="evidence" value="ECO:0007669"/>
    <property type="project" value="InterPro"/>
</dbReference>
<accession>A0A3G8JLW3</accession>
<feature type="transmembrane region" description="Helical" evidence="10">
    <location>
        <begin position="33"/>
        <end position="53"/>
    </location>
</feature>
<keyword evidence="6 10" id="KW-0812">Transmembrane</keyword>
<feature type="transmembrane region" description="Helical" evidence="10">
    <location>
        <begin position="360"/>
        <end position="382"/>
    </location>
</feature>
<feature type="transmembrane region" description="Helical" evidence="10">
    <location>
        <begin position="402"/>
        <end position="425"/>
    </location>
</feature>
<reference evidence="12 13" key="1">
    <citation type="submission" date="2018-11" db="EMBL/GenBank/DDBJ databases">
        <title>Gordonia insulae sp. nov., isolated from an island soil.</title>
        <authorList>
            <person name="Kim Y.S."/>
            <person name="Kim S.B."/>
        </authorList>
    </citation>
    <scope>NUCLEOTIDE SEQUENCE [LARGE SCALE GENOMIC DNA]</scope>
    <source>
        <strain evidence="12 13">MMS17-SY073</strain>
    </source>
</reference>
<feature type="transmembrane region" description="Helical" evidence="10">
    <location>
        <begin position="255"/>
        <end position="274"/>
    </location>
</feature>
<keyword evidence="9 10" id="KW-0472">Membrane</keyword>
<comment type="similarity">
    <text evidence="2">Belongs to the ArsB family.</text>
</comment>
<evidence type="ECO:0000313" key="13">
    <source>
        <dbReference type="Proteomes" id="UP000271469"/>
    </source>
</evidence>
<feature type="transmembrane region" description="Helical" evidence="10">
    <location>
        <begin position="65"/>
        <end position="90"/>
    </location>
</feature>
<protein>
    <submittedName>
        <fullName evidence="12">Arsenical pump membrane protein</fullName>
    </submittedName>
</protein>
<evidence type="ECO:0000256" key="4">
    <source>
        <dbReference type="ARBA" id="ARBA00022448"/>
    </source>
</evidence>
<evidence type="ECO:0000256" key="9">
    <source>
        <dbReference type="ARBA" id="ARBA00023136"/>
    </source>
</evidence>
<keyword evidence="7" id="KW-0059">Arsenical resistance</keyword>
<feature type="transmembrane region" description="Helical" evidence="10">
    <location>
        <begin position="325"/>
        <end position="353"/>
    </location>
</feature>
<evidence type="ECO:0000256" key="8">
    <source>
        <dbReference type="ARBA" id="ARBA00022989"/>
    </source>
</evidence>
<keyword evidence="8 10" id="KW-1133">Transmembrane helix</keyword>
<dbReference type="InterPro" id="IPR004680">
    <property type="entry name" value="Cit_transptr-like_dom"/>
</dbReference>
<sequence>MISADGVVGAGLSIALLVAVIAFTMTARRLPPAVVAVPAAMLVVATGLASWSSAADELEFMAPTIGFLAAMLVVADVCGRTGVFAWLGALMSHWSRGSPNRLLRIVFAVAAAVTAILSLDATIVLLTPLAVAAARRIGARVSPVSMATAHLANSASTLMPVSNLTNLIAFSATGLTFLGFTATMAAPWIVAILVEYLIFRFFFARDLRARAIPQAAVPDDRPDESRDDPPAPRWTLTCLALLLIGFLIAEPLDVPLVAVAAGGAALMALPVLFAERGAGALQMVRAADIPFLAFVAALGVVILPVQQGPLGDAVAHLIPDGTGLIALLIVAVLAAALANVLNNLPATLLLVPLVAHQPELVLAVLLGVNIGPNLAYFGSLATLLWRDVMRRQTTSPPPSRRYLLLGALAVPPTLIAAVLALWISLQVT</sequence>
<dbReference type="Proteomes" id="UP000271469">
    <property type="component" value="Chromosome"/>
</dbReference>
<comment type="similarity">
    <text evidence="3">Belongs to the CitM (TC 2.A.11) transporter family.</text>
</comment>
<dbReference type="AlphaFoldDB" id="A0A3G8JLW3"/>
<keyword evidence="4" id="KW-0813">Transport</keyword>
<evidence type="ECO:0000256" key="2">
    <source>
        <dbReference type="ARBA" id="ARBA00006433"/>
    </source>
</evidence>
<dbReference type="GO" id="GO:0046685">
    <property type="term" value="P:response to arsenic-containing substance"/>
    <property type="evidence" value="ECO:0007669"/>
    <property type="project" value="UniProtKB-KW"/>
</dbReference>
<dbReference type="PRINTS" id="PR00758">
    <property type="entry name" value="ARSENICPUMP"/>
</dbReference>
<evidence type="ECO:0000256" key="6">
    <source>
        <dbReference type="ARBA" id="ARBA00022692"/>
    </source>
</evidence>
<dbReference type="PANTHER" id="PTHR43302">
    <property type="entry name" value="TRANSPORTER ARSB-RELATED"/>
    <property type="match status" value="1"/>
</dbReference>
<evidence type="ECO:0000256" key="1">
    <source>
        <dbReference type="ARBA" id="ARBA00004651"/>
    </source>
</evidence>
<name>A0A3G8JLW3_9ACTN</name>
<feature type="transmembrane region" description="Helical" evidence="10">
    <location>
        <begin position="231"/>
        <end position="249"/>
    </location>
</feature>
<dbReference type="RefSeq" id="WP_232016891.1">
    <property type="nucleotide sequence ID" value="NZ_CP033972.1"/>
</dbReference>
<gene>
    <name evidence="12" type="primary">arsB</name>
    <name evidence="12" type="ORF">D7316_02593</name>
</gene>